<feature type="domain" description="Sulfatase N-terminal" evidence="3">
    <location>
        <begin position="3"/>
        <end position="349"/>
    </location>
</feature>
<dbReference type="EMBL" id="VXRG01000008">
    <property type="protein sequence ID" value="MXY91997.1"/>
    <property type="molecule type" value="Genomic_DNA"/>
</dbReference>
<evidence type="ECO:0000256" key="2">
    <source>
        <dbReference type="ARBA" id="ARBA00022801"/>
    </source>
</evidence>
<evidence type="ECO:0000256" key="1">
    <source>
        <dbReference type="ARBA" id="ARBA00022723"/>
    </source>
</evidence>
<evidence type="ECO:0000259" key="3">
    <source>
        <dbReference type="Pfam" id="PF00884"/>
    </source>
</evidence>
<protein>
    <submittedName>
        <fullName evidence="4">Sulfatase-like hydrolase/transferase</fullName>
    </submittedName>
</protein>
<dbReference type="PANTHER" id="PTHR45953:SF1">
    <property type="entry name" value="IDURONATE 2-SULFATASE"/>
    <property type="match status" value="1"/>
</dbReference>
<name>A0A6B0YN70_9CHLR</name>
<dbReference type="Pfam" id="PF00884">
    <property type="entry name" value="Sulfatase"/>
    <property type="match status" value="1"/>
</dbReference>
<gene>
    <name evidence="4" type="ORF">F4Y42_00960</name>
</gene>
<dbReference type="PANTHER" id="PTHR45953">
    <property type="entry name" value="IDURONATE 2-SULFATASE"/>
    <property type="match status" value="1"/>
</dbReference>
<sequence length="469" mass="53610">MPPNVLFLMSDEHRADITGYEGDQVVRTPTLDGLAETGVMFRNAYAASPICIPGRQAMMSGQLPRTCGCEIFAQDLHVGHMTFARRFSQFAYHTVAAGKLHHTGTDQMQGWSQRIGSAMQVGPHFIEGRDEESFARYTRGLSSVKWSDTKEVLRAGVGHSPHIIQDEYALTGALDFIQQYFTDPYYDRQQTERPLLLKVSLNQPHYPYFTSEEKFTHYLNRVVPFLDEPVFDHPFLSQKQVRPGVDASPRELRRAVAGYYGMIERIDEMYGSLLSALEHVGQDLDDWIIVYTSDHGEMLGQHGIWEKQKFFEGSARVPLIIRWPRSFDGGRVVDENVNLCDLFATLCELCEIPIPEGLDSRSLTPLLRGDGVDWRNESVSQFGARNLMIKWDDLKYQYYGEEMPEVLFDLERDPSERQNFISDSQYASVLAKFRERRFELGFGPGAQEGYVNAGYWRYTVPDSCQTVFP</sequence>
<dbReference type="GO" id="GO:0008484">
    <property type="term" value="F:sulfuric ester hydrolase activity"/>
    <property type="evidence" value="ECO:0007669"/>
    <property type="project" value="TreeGrafter"/>
</dbReference>
<keyword evidence="2 4" id="KW-0378">Hydrolase</keyword>
<dbReference type="InterPro" id="IPR017850">
    <property type="entry name" value="Alkaline_phosphatase_core_sf"/>
</dbReference>
<dbReference type="GO" id="GO:0005737">
    <property type="term" value="C:cytoplasm"/>
    <property type="evidence" value="ECO:0007669"/>
    <property type="project" value="TreeGrafter"/>
</dbReference>
<keyword evidence="1" id="KW-0479">Metal-binding</keyword>
<dbReference type="InterPro" id="IPR000917">
    <property type="entry name" value="Sulfatase_N"/>
</dbReference>
<dbReference type="SUPFAM" id="SSF53649">
    <property type="entry name" value="Alkaline phosphatase-like"/>
    <property type="match status" value="1"/>
</dbReference>
<comment type="caution">
    <text evidence="4">The sequence shown here is derived from an EMBL/GenBank/DDBJ whole genome shotgun (WGS) entry which is preliminary data.</text>
</comment>
<dbReference type="Gene3D" id="3.40.720.10">
    <property type="entry name" value="Alkaline Phosphatase, subunit A"/>
    <property type="match status" value="1"/>
</dbReference>
<keyword evidence="4" id="KW-0808">Transferase</keyword>
<reference evidence="4" key="1">
    <citation type="submission" date="2019-09" db="EMBL/GenBank/DDBJ databases">
        <title>Characterisation of the sponge microbiome using genome-centric metagenomics.</title>
        <authorList>
            <person name="Engelberts J.P."/>
            <person name="Robbins S.J."/>
            <person name="De Goeij J.M."/>
            <person name="Aranda M."/>
            <person name="Bell S.C."/>
            <person name="Webster N.S."/>
        </authorList>
    </citation>
    <scope>NUCLEOTIDE SEQUENCE</scope>
    <source>
        <strain evidence="4">SB0664_bin_27</strain>
    </source>
</reference>
<evidence type="ECO:0000313" key="4">
    <source>
        <dbReference type="EMBL" id="MXY91997.1"/>
    </source>
</evidence>
<organism evidence="4">
    <name type="scientific">Caldilineaceae bacterium SB0664_bin_27</name>
    <dbReference type="NCBI Taxonomy" id="2605260"/>
    <lineage>
        <taxon>Bacteria</taxon>
        <taxon>Bacillati</taxon>
        <taxon>Chloroflexota</taxon>
        <taxon>Caldilineae</taxon>
        <taxon>Caldilineales</taxon>
        <taxon>Caldilineaceae</taxon>
    </lineage>
</organism>
<dbReference type="GO" id="GO:0046872">
    <property type="term" value="F:metal ion binding"/>
    <property type="evidence" value="ECO:0007669"/>
    <property type="project" value="UniProtKB-KW"/>
</dbReference>
<proteinExistence type="predicted"/>
<accession>A0A6B0YN70</accession>
<dbReference type="AlphaFoldDB" id="A0A6B0YN70"/>
<dbReference type="GO" id="GO:0016740">
    <property type="term" value="F:transferase activity"/>
    <property type="evidence" value="ECO:0007669"/>
    <property type="project" value="UniProtKB-KW"/>
</dbReference>